<feature type="region of interest" description="Disordered" evidence="2">
    <location>
        <begin position="38"/>
        <end position="73"/>
    </location>
</feature>
<accession>A0A6N1NNV5</accession>
<dbReference type="InterPro" id="IPR011333">
    <property type="entry name" value="SKP1/BTB/POZ_sf"/>
</dbReference>
<proteinExistence type="inferred from homology"/>
<reference evidence="4" key="1">
    <citation type="submission" date="2017-06" db="EMBL/GenBank/DDBJ databases">
        <authorList>
            <person name="Assis F.L."/>
            <person name="Abrahao J.S."/>
            <person name="Silva L."/>
            <person name="Khalil J.B."/>
            <person name="Rodrigues R."/>
            <person name="Silva L.S."/>
            <person name="Boratto P."/>
            <person name="Andrade M."/>
            <person name="Kroon E.G."/>
            <person name="Ribeiro B."/>
            <person name="Bergier I."/>
            <person name="Seligmann H."/>
            <person name="Ghigo E."/>
            <person name="Colson P."/>
            <person name="Levasseur A."/>
            <person name="Raoult D."/>
            <person name="Scola B.L."/>
        </authorList>
    </citation>
    <scope>NUCLEOTIDE SEQUENCE</scope>
    <source>
        <strain evidence="4">Deep ocean</strain>
    </source>
</reference>
<dbReference type="GeneID" id="80517042"/>
<dbReference type="RefSeq" id="YP_010780351.1">
    <property type="nucleotide sequence ID" value="NC_075038.1"/>
</dbReference>
<feature type="compositionally biased region" description="Polar residues" evidence="2">
    <location>
        <begin position="38"/>
        <end position="56"/>
    </location>
</feature>
<dbReference type="InterPro" id="IPR000210">
    <property type="entry name" value="BTB/POZ_dom"/>
</dbReference>
<dbReference type="KEGG" id="vg:80517042"/>
<organism evidence="4">
    <name type="scientific">Tupanvirus deep ocean</name>
    <dbReference type="NCBI Taxonomy" id="2126984"/>
    <lineage>
        <taxon>Viruses</taxon>
        <taxon>Varidnaviria</taxon>
        <taxon>Bamfordvirae</taxon>
        <taxon>Nucleocytoviricota</taxon>
        <taxon>Megaviricetes</taxon>
        <taxon>Imitervirales</taxon>
        <taxon>Mimiviridae</taxon>
        <taxon>Megamimivirinae</taxon>
        <taxon>Tupanvirus</taxon>
        <taxon>Tupanvirus altamarinense</taxon>
    </lineage>
</organism>
<evidence type="ECO:0000259" key="3">
    <source>
        <dbReference type="PROSITE" id="PS50097"/>
    </source>
</evidence>
<dbReference type="Pfam" id="PF00651">
    <property type="entry name" value="BTB"/>
    <property type="match status" value="1"/>
</dbReference>
<evidence type="ECO:0000256" key="2">
    <source>
        <dbReference type="SAM" id="MobiDB-lite"/>
    </source>
</evidence>
<dbReference type="SMART" id="SM00225">
    <property type="entry name" value="BTB"/>
    <property type="match status" value="2"/>
</dbReference>
<dbReference type="EMBL" id="MF405918">
    <property type="protein sequence ID" value="QKU33743.1"/>
    <property type="molecule type" value="Genomic_DNA"/>
</dbReference>
<evidence type="ECO:0000313" key="4">
    <source>
        <dbReference type="EMBL" id="QKU33743.1"/>
    </source>
</evidence>
<evidence type="ECO:0000256" key="1">
    <source>
        <dbReference type="ARBA" id="ARBA00006497"/>
    </source>
</evidence>
<dbReference type="GO" id="GO:0051260">
    <property type="term" value="P:protein homooligomerization"/>
    <property type="evidence" value="ECO:0007669"/>
    <property type="project" value="InterPro"/>
</dbReference>
<dbReference type="CDD" id="cd18186">
    <property type="entry name" value="BTB_POZ_ZBTB_KLHL-like"/>
    <property type="match status" value="1"/>
</dbReference>
<comment type="similarity">
    <text evidence="1">Belongs to the mimivirus BTB/WD family.</text>
</comment>
<protein>
    <submittedName>
        <fullName evidence="4">Mg639 protein</fullName>
    </submittedName>
</protein>
<reference evidence="4" key="2">
    <citation type="journal article" date="2018" name="Nat. Commun.">
        <title>Tailed giant Tupanvirus possesses the most complete translational apparatus of the known virosphere.</title>
        <authorList>
            <person name="Abrahao J."/>
            <person name="Silva L."/>
            <person name="Silva L.S."/>
            <person name="Khalil J.Y.B."/>
            <person name="Rodrigues R."/>
            <person name="Arantes T."/>
            <person name="Assis F."/>
            <person name="Boratto P."/>
            <person name="Andrade M."/>
            <person name="Kroon E.G."/>
            <person name="Ribeiro B."/>
            <person name="Bergier I."/>
            <person name="Seligmann H."/>
            <person name="Ghigo E."/>
            <person name="Colson P."/>
            <person name="Levasseur A."/>
            <person name="Kroemer G."/>
            <person name="Raoult D."/>
            <person name="La Scola B."/>
        </authorList>
    </citation>
    <scope>NUCLEOTIDE SEQUENCE [LARGE SCALE GENOMIC DNA]</scope>
    <source>
        <strain evidence="4">Deep ocean</strain>
    </source>
</reference>
<dbReference type="PROSITE" id="PS50097">
    <property type="entry name" value="BTB"/>
    <property type="match status" value="1"/>
</dbReference>
<dbReference type="InterPro" id="IPR003131">
    <property type="entry name" value="T1-type_BTB"/>
</dbReference>
<dbReference type="Gene3D" id="3.30.710.10">
    <property type="entry name" value="Potassium Channel Kv1.1, Chain A"/>
    <property type="match status" value="2"/>
</dbReference>
<feature type="region of interest" description="Disordered" evidence="2">
    <location>
        <begin position="261"/>
        <end position="284"/>
    </location>
</feature>
<feature type="domain" description="BTB" evidence="3">
    <location>
        <begin position="415"/>
        <end position="477"/>
    </location>
</feature>
<dbReference type="SUPFAM" id="SSF54695">
    <property type="entry name" value="POZ domain"/>
    <property type="match status" value="2"/>
</dbReference>
<dbReference type="Pfam" id="PF02214">
    <property type="entry name" value="BTB_2"/>
    <property type="match status" value="1"/>
</dbReference>
<name>A0A6N1NNV5_9VIRU</name>
<feature type="compositionally biased region" description="Acidic residues" evidence="2">
    <location>
        <begin position="61"/>
        <end position="71"/>
    </location>
</feature>
<sequence>MDNSSNNTATIHISSDNLQKLKSVLEQLNIKIENVPTGSTIDVSNSAPTVTQQTDNKQNDEAENNIDENETNDNQCEELNVNENDDQEDTLEPLDLDDSIDDEMYFNDKDNNNNFIHNEIDEINDDDVCDLENNNNSSINETDDINEITPDDIINDENENKEIHNQHINNTNFDDDSELDLASEEDKSKSTNIHNQFSQHNTFPYVMQQPNTQNYNIPQIFKNANLNTNNMELVNPVPKNNQTHNKNISSNLISNKMINNSTKKQEQQKTNKNNNHHLLKHNTDKNKEIDNDQVLSKMEILKMENKITLNVGGKKFNLKKNMLEYLNINYGKLNKIIKDGRVIYFLDRDPYYFSKVISLIKLYGLDQDKIVEKLEDFSEQLINELCFYGIIDRKYNPRPKLRLKRAVTFPSRHDDIVKIVVDDQLFETSSGILSRSSYFDVKLKMSRSKQFYLSDIDAKIFRYVLNFLRTGELYTTNTEIIELLNNYGIEFEKIESKKISNDIVCHYIPHSQEAVNNQVLGSINFIDPRINTVSDNNGTMPYQFVDNKFYYPENMFVSPNAENFNVISTNSKLTFDSEIVFDLTDPTHDIGACIEDMLLCIDIPVLKPTEPYEYVDLIEYQLVESVSILSNNNNNKKIMLQTNSDLIYLYPHIYTDNANEYHDMTKIGDKKIKLLYDNALIDIHRITLPLFLFKDKRNILPIKKMINKKISAFMVVKMAPLKKLFKSKIKDIPLLNICLLSNTVNLAPGMTVHNPSENNQQNPLSIMPLNTELMNYPMLYVYDKIHSITIPIQTSPNPIYDVAVIPLDRFGFIKDFFFTIVEKEDFISNHINKYADELIELEILQLKEMPQNQQKMLVTHTKLDSSMLNYYIPIKKLGHKLPNGVYYYSFSSEPKSSQILGGLLGTNYLVRIKVKKMNGFIKFYVNEYHKEFI</sequence>